<evidence type="ECO:0000256" key="1">
    <source>
        <dbReference type="SAM" id="Phobius"/>
    </source>
</evidence>
<dbReference type="AlphaFoldDB" id="A0A6G0YBQ8"/>
<organism evidence="2 3">
    <name type="scientific">Aphis craccivora</name>
    <name type="common">Cowpea aphid</name>
    <dbReference type="NCBI Taxonomy" id="307492"/>
    <lineage>
        <taxon>Eukaryota</taxon>
        <taxon>Metazoa</taxon>
        <taxon>Ecdysozoa</taxon>
        <taxon>Arthropoda</taxon>
        <taxon>Hexapoda</taxon>
        <taxon>Insecta</taxon>
        <taxon>Pterygota</taxon>
        <taxon>Neoptera</taxon>
        <taxon>Paraneoptera</taxon>
        <taxon>Hemiptera</taxon>
        <taxon>Sternorrhyncha</taxon>
        <taxon>Aphidomorpha</taxon>
        <taxon>Aphidoidea</taxon>
        <taxon>Aphididae</taxon>
        <taxon>Aphidini</taxon>
        <taxon>Aphis</taxon>
        <taxon>Aphis</taxon>
    </lineage>
</organism>
<dbReference type="Proteomes" id="UP000478052">
    <property type="component" value="Unassembled WGS sequence"/>
</dbReference>
<keyword evidence="1" id="KW-0472">Membrane</keyword>
<reference evidence="2 3" key="1">
    <citation type="submission" date="2019-08" db="EMBL/GenBank/DDBJ databases">
        <title>Whole genome of Aphis craccivora.</title>
        <authorList>
            <person name="Voronova N.V."/>
            <person name="Shulinski R.S."/>
            <person name="Bandarenka Y.V."/>
            <person name="Zhorov D.G."/>
            <person name="Warner D."/>
        </authorList>
    </citation>
    <scope>NUCLEOTIDE SEQUENCE [LARGE SCALE GENOMIC DNA]</scope>
    <source>
        <strain evidence="2">180601</strain>
        <tissue evidence="2">Whole Body</tissue>
    </source>
</reference>
<comment type="caution">
    <text evidence="2">The sequence shown here is derived from an EMBL/GenBank/DDBJ whole genome shotgun (WGS) entry which is preliminary data.</text>
</comment>
<keyword evidence="3" id="KW-1185">Reference proteome</keyword>
<name>A0A6G0YBQ8_APHCR</name>
<dbReference type="EMBL" id="VUJU01004873">
    <property type="protein sequence ID" value="KAF0752978.1"/>
    <property type="molecule type" value="Genomic_DNA"/>
</dbReference>
<evidence type="ECO:0000313" key="3">
    <source>
        <dbReference type="Proteomes" id="UP000478052"/>
    </source>
</evidence>
<keyword evidence="1" id="KW-0812">Transmembrane</keyword>
<protein>
    <submittedName>
        <fullName evidence="2">Uncharacterized protein</fullName>
    </submittedName>
</protein>
<accession>A0A6G0YBQ8</accession>
<gene>
    <name evidence="2" type="ORF">FWK35_00035443</name>
</gene>
<feature type="transmembrane region" description="Helical" evidence="1">
    <location>
        <begin position="25"/>
        <end position="45"/>
    </location>
</feature>
<proteinExistence type="predicted"/>
<evidence type="ECO:0000313" key="2">
    <source>
        <dbReference type="EMBL" id="KAF0752978.1"/>
    </source>
</evidence>
<sequence length="260" mass="29456">MSLLHDVPVRTSEGGQQSLVPALRTVYVCIIYITTVTAAAIYFALAQHFIYDNNSANNAHTSAESKVRAVCACGCKGDDDIESASRVFGQRNAICQLRYHSDPPGKLTGHVRQRDISPPSPHSPFLSVTLHSGFSPQAHTHIRSRIYCTYIYIYTHRRVDEFLSGNQFILFHLSAGIFRPTSKALASLYPRRHVWQGYLAVRLRRISHRRRFTVRRVRPASPPSALGYYTFTRHSSLYTLYTPPTTTTNTMTVARRHMET</sequence>
<keyword evidence="1" id="KW-1133">Transmembrane helix</keyword>